<proteinExistence type="predicted"/>
<name>A0A8X7YV18_POPTO</name>
<dbReference type="Proteomes" id="UP000886885">
    <property type="component" value="Chromosome 10D"/>
</dbReference>
<reference evidence="1" key="1">
    <citation type="journal article" date="2020" name="bioRxiv">
        <title>Hybrid origin of Populus tomentosa Carr. identified through genome sequencing and phylogenomic analysis.</title>
        <authorList>
            <person name="An X."/>
            <person name="Gao K."/>
            <person name="Chen Z."/>
            <person name="Li J."/>
            <person name="Yang X."/>
            <person name="Yang X."/>
            <person name="Zhou J."/>
            <person name="Guo T."/>
            <person name="Zhao T."/>
            <person name="Huang S."/>
            <person name="Miao D."/>
            <person name="Khan W.U."/>
            <person name="Rao P."/>
            <person name="Ye M."/>
            <person name="Lei B."/>
            <person name="Liao W."/>
            <person name="Wang J."/>
            <person name="Ji L."/>
            <person name="Li Y."/>
            <person name="Guo B."/>
            <person name="Mustafa N.S."/>
            <person name="Li S."/>
            <person name="Yun Q."/>
            <person name="Keller S.R."/>
            <person name="Mao J."/>
            <person name="Zhang R."/>
            <person name="Strauss S.H."/>
        </authorList>
    </citation>
    <scope>NUCLEOTIDE SEQUENCE</scope>
    <source>
        <strain evidence="1">GM15</strain>
        <tissue evidence="1">Leaf</tissue>
    </source>
</reference>
<accession>A0A8X7YV18</accession>
<comment type="caution">
    <text evidence="1">The sequence shown here is derived from an EMBL/GenBank/DDBJ whole genome shotgun (WGS) entry which is preliminary data.</text>
</comment>
<evidence type="ECO:0000313" key="2">
    <source>
        <dbReference type="Proteomes" id="UP000886885"/>
    </source>
</evidence>
<evidence type="ECO:0000313" key="1">
    <source>
        <dbReference type="EMBL" id="KAG6757616.1"/>
    </source>
</evidence>
<dbReference type="AlphaFoldDB" id="A0A8X7YV18"/>
<organism evidence="1 2">
    <name type="scientific">Populus tomentosa</name>
    <name type="common">Chinese white poplar</name>
    <dbReference type="NCBI Taxonomy" id="118781"/>
    <lineage>
        <taxon>Eukaryota</taxon>
        <taxon>Viridiplantae</taxon>
        <taxon>Streptophyta</taxon>
        <taxon>Embryophyta</taxon>
        <taxon>Tracheophyta</taxon>
        <taxon>Spermatophyta</taxon>
        <taxon>Magnoliopsida</taxon>
        <taxon>eudicotyledons</taxon>
        <taxon>Gunneridae</taxon>
        <taxon>Pentapetalae</taxon>
        <taxon>rosids</taxon>
        <taxon>fabids</taxon>
        <taxon>Malpighiales</taxon>
        <taxon>Salicaceae</taxon>
        <taxon>Saliceae</taxon>
        <taxon>Populus</taxon>
    </lineage>
</organism>
<sequence length="141" mass="15794">MFPLAGWICFTSSNVQKGIQILISMVSADLFLITRFKLKSRFISAGSALWSPLSIHGLANFSFCEIPLACWGIRAFLFSSMYSGCARLKRVVEGCLVMDDTGRRWSCWWSEKWKMKLMLVVQAVTDGAVLAAAGTERKKRS</sequence>
<protein>
    <submittedName>
        <fullName evidence="1">Uncharacterized protein</fullName>
    </submittedName>
</protein>
<dbReference type="EMBL" id="JAAWWB010000020">
    <property type="protein sequence ID" value="KAG6757616.1"/>
    <property type="molecule type" value="Genomic_DNA"/>
</dbReference>
<gene>
    <name evidence="1" type="ORF">POTOM_037936</name>
</gene>
<keyword evidence="2" id="KW-1185">Reference proteome</keyword>